<proteinExistence type="predicted"/>
<dbReference type="InterPro" id="IPR029058">
    <property type="entry name" value="AB_hydrolase_fold"/>
</dbReference>
<dbReference type="InterPro" id="IPR010126">
    <property type="entry name" value="Esterase_phb"/>
</dbReference>
<accession>A0ABS9VZ97</accession>
<evidence type="ECO:0000256" key="2">
    <source>
        <dbReference type="ARBA" id="ARBA00022801"/>
    </source>
</evidence>
<organism evidence="4 5">
    <name type="scientific">Teichococcus vastitatis</name>
    <dbReference type="NCBI Taxonomy" id="2307076"/>
    <lineage>
        <taxon>Bacteria</taxon>
        <taxon>Pseudomonadati</taxon>
        <taxon>Pseudomonadota</taxon>
        <taxon>Alphaproteobacteria</taxon>
        <taxon>Acetobacterales</taxon>
        <taxon>Roseomonadaceae</taxon>
        <taxon>Roseomonas</taxon>
    </lineage>
</organism>
<comment type="caution">
    <text evidence="4">The sequence shown here is derived from an EMBL/GenBank/DDBJ whole genome shotgun (WGS) entry which is preliminary data.</text>
</comment>
<dbReference type="Pfam" id="PF10503">
    <property type="entry name" value="Esterase_PHB"/>
    <property type="match status" value="1"/>
</dbReference>
<feature type="compositionally biased region" description="Basic and acidic residues" evidence="3">
    <location>
        <begin position="32"/>
        <end position="44"/>
    </location>
</feature>
<dbReference type="EMBL" id="JALBUU010000004">
    <property type="protein sequence ID" value="MCI0752237.1"/>
    <property type="molecule type" value="Genomic_DNA"/>
</dbReference>
<evidence type="ECO:0000256" key="3">
    <source>
        <dbReference type="SAM" id="MobiDB-lite"/>
    </source>
</evidence>
<reference evidence="4 5" key="1">
    <citation type="submission" date="2022-03" db="EMBL/GenBank/DDBJ databases">
        <title>Complete genome analysis of Roseomonas KG 17.1 : a prolific producer of plant growth promoters.</title>
        <authorList>
            <person name="Saadouli I."/>
            <person name="Najjari A."/>
            <person name="Mosbah A."/>
            <person name="Ouzari H.I."/>
        </authorList>
    </citation>
    <scope>NUCLEOTIDE SEQUENCE [LARGE SCALE GENOMIC DNA]</scope>
    <source>
        <strain evidence="4 5">KG17-1</strain>
    </source>
</reference>
<keyword evidence="2" id="KW-0378">Hydrolase</keyword>
<name>A0ABS9VZ97_9PROT</name>
<dbReference type="PANTHER" id="PTHR43037">
    <property type="entry name" value="UNNAMED PRODUCT-RELATED"/>
    <property type="match status" value="1"/>
</dbReference>
<gene>
    <name evidence="4" type="ORF">MON41_00485</name>
</gene>
<evidence type="ECO:0000313" key="4">
    <source>
        <dbReference type="EMBL" id="MCI0752237.1"/>
    </source>
</evidence>
<dbReference type="Gene3D" id="3.40.50.1820">
    <property type="entry name" value="alpha/beta hydrolase"/>
    <property type="match status" value="1"/>
</dbReference>
<dbReference type="PANTHER" id="PTHR43037:SF1">
    <property type="entry name" value="BLL1128 PROTEIN"/>
    <property type="match status" value="1"/>
</dbReference>
<keyword evidence="5" id="KW-1185">Reference proteome</keyword>
<keyword evidence="1" id="KW-0732">Signal</keyword>
<sequence>MNAASPAEMAEVTRLTRAGRLPEATALLQRLLRGEVAPRPREAAPRGSGAAPRAPRIIDVDPDTGAATAEPAAAAAAAGRAPADAGVAGAGSAGAGFPGAGWAGGRLANGGLAGGGMAGGGMAGGGLANGGLADAGLAQMARGLRERLGSLAPAGMAAGGPAGAAVPLPEGARFLSLNFGSEAGSRTYKLYIPAAHRDAAAPLLVMLHGCTQSPDDFAAGTRMNALAEEHGFLVAYPAQTASANAQRCWNWFSPGDQRRDGGEPALIAGITRQILRDHPVDPARVYVAGLSAGGAAAAIMGAAYPELYAAVGVHSGLPCGAARDMPSAFAAMRQGAGPGVEPRAGAAAARMVPAIVFHADRDTTVHPRNGDQVIAQAAAHPAADGLRVAVERGQVPGGHAFSRTRHLDAAGRAVLEQWLVHGGGHAWSGGSPAGSYTDPRGPDASREMLRFFLSHPMVPGAA</sequence>
<dbReference type="SUPFAM" id="SSF53474">
    <property type="entry name" value="alpha/beta-Hydrolases"/>
    <property type="match status" value="2"/>
</dbReference>
<dbReference type="NCBIfam" id="TIGR01840">
    <property type="entry name" value="esterase_phb"/>
    <property type="match status" value="1"/>
</dbReference>
<dbReference type="InterPro" id="IPR050955">
    <property type="entry name" value="Plant_Biomass_Hydrol_Est"/>
</dbReference>
<dbReference type="Proteomes" id="UP001201985">
    <property type="component" value="Unassembled WGS sequence"/>
</dbReference>
<feature type="compositionally biased region" description="Low complexity" evidence="3">
    <location>
        <begin position="45"/>
        <end position="55"/>
    </location>
</feature>
<dbReference type="RefSeq" id="WP_120008391.1">
    <property type="nucleotide sequence ID" value="NZ_JALBUU010000004.1"/>
</dbReference>
<feature type="region of interest" description="Disordered" evidence="3">
    <location>
        <begin position="32"/>
        <end position="71"/>
    </location>
</feature>
<evidence type="ECO:0000256" key="1">
    <source>
        <dbReference type="ARBA" id="ARBA00022729"/>
    </source>
</evidence>
<evidence type="ECO:0000313" key="5">
    <source>
        <dbReference type="Proteomes" id="UP001201985"/>
    </source>
</evidence>
<protein>
    <submittedName>
        <fullName evidence="4">PHB depolymerase family esterase</fullName>
    </submittedName>
</protein>